<evidence type="ECO:0000256" key="4">
    <source>
        <dbReference type="ARBA" id="ARBA00013145"/>
    </source>
</evidence>
<gene>
    <name evidence="16" type="ORF">SAMN02744124_02849</name>
</gene>
<evidence type="ECO:0000256" key="9">
    <source>
        <dbReference type="ARBA" id="ARBA00023052"/>
    </source>
</evidence>
<evidence type="ECO:0000256" key="6">
    <source>
        <dbReference type="ARBA" id="ARBA00022679"/>
    </source>
</evidence>
<comment type="similarity">
    <text evidence="3 12">Belongs to the TPP enzyme family.</text>
</comment>
<reference evidence="16 17" key="1">
    <citation type="submission" date="2017-04" db="EMBL/GenBank/DDBJ databases">
        <authorList>
            <person name="Varghese N."/>
            <person name="Submissions S."/>
        </authorList>
    </citation>
    <scope>NUCLEOTIDE SEQUENCE [LARGE SCALE GENOMIC DNA]</scope>
    <source>
        <strain evidence="16 17">J12</strain>
    </source>
</reference>
<evidence type="ECO:0000259" key="14">
    <source>
        <dbReference type="Pfam" id="PF02775"/>
    </source>
</evidence>
<comment type="pathway">
    <text evidence="1 12">Amino-acid biosynthesis; L-isoleucine biosynthesis; L-isoleucine from 2-oxobutanoate: step 1/4.</text>
</comment>
<evidence type="ECO:0000313" key="16">
    <source>
        <dbReference type="EMBL" id="SMF39963.1"/>
    </source>
</evidence>
<evidence type="ECO:0000256" key="10">
    <source>
        <dbReference type="ARBA" id="ARBA00023304"/>
    </source>
</evidence>
<dbReference type="Pfam" id="PF00205">
    <property type="entry name" value="TPP_enzyme_M"/>
    <property type="match status" value="1"/>
</dbReference>
<dbReference type="EMBL" id="FXAE01000030">
    <property type="protein sequence ID" value="SMF39963.1"/>
    <property type="molecule type" value="Genomic_DNA"/>
</dbReference>
<evidence type="ECO:0000256" key="2">
    <source>
        <dbReference type="ARBA" id="ARBA00005025"/>
    </source>
</evidence>
<dbReference type="NCBIfam" id="TIGR00118">
    <property type="entry name" value="acolac_lg"/>
    <property type="match status" value="1"/>
</dbReference>
<dbReference type="SUPFAM" id="SSF52467">
    <property type="entry name" value="DHS-like NAD/FAD-binding domain"/>
    <property type="match status" value="1"/>
</dbReference>
<evidence type="ECO:0000259" key="15">
    <source>
        <dbReference type="Pfam" id="PF02776"/>
    </source>
</evidence>
<dbReference type="Proteomes" id="UP000192939">
    <property type="component" value="Unassembled WGS sequence"/>
</dbReference>
<dbReference type="InterPro" id="IPR039368">
    <property type="entry name" value="AHAS_TPP"/>
</dbReference>
<evidence type="ECO:0000256" key="11">
    <source>
        <dbReference type="ARBA" id="ARBA00048670"/>
    </source>
</evidence>
<keyword evidence="8 12" id="KW-0460">Magnesium</keyword>
<evidence type="ECO:0000256" key="7">
    <source>
        <dbReference type="ARBA" id="ARBA00022723"/>
    </source>
</evidence>
<dbReference type="InterPro" id="IPR012000">
    <property type="entry name" value="Thiamin_PyroP_enz_cen_dom"/>
</dbReference>
<dbReference type="Gene3D" id="3.40.50.970">
    <property type="match status" value="2"/>
</dbReference>
<feature type="domain" description="Thiamine pyrophosphate enzyme N-terminal TPP-binding" evidence="15">
    <location>
        <begin position="14"/>
        <end position="128"/>
    </location>
</feature>
<protein>
    <recommendedName>
        <fullName evidence="4 12">Acetolactate synthase</fullName>
        <ecNumber evidence="4 12">2.2.1.6</ecNumber>
    </recommendedName>
</protein>
<evidence type="ECO:0000259" key="13">
    <source>
        <dbReference type="Pfam" id="PF00205"/>
    </source>
</evidence>
<dbReference type="SUPFAM" id="SSF52518">
    <property type="entry name" value="Thiamin diphosphate-binding fold (THDP-binding)"/>
    <property type="match status" value="2"/>
</dbReference>
<evidence type="ECO:0000256" key="8">
    <source>
        <dbReference type="ARBA" id="ARBA00022842"/>
    </source>
</evidence>
<keyword evidence="9 12" id="KW-0786">Thiamine pyrophosphate</keyword>
<keyword evidence="6 12" id="KW-0808">Transferase</keyword>
<comment type="pathway">
    <text evidence="2 12">Amino-acid biosynthesis; L-valine biosynthesis; L-valine from pyruvate: step 1/4.</text>
</comment>
<dbReference type="Gene3D" id="3.40.50.1220">
    <property type="entry name" value="TPP-binding domain"/>
    <property type="match status" value="1"/>
</dbReference>
<evidence type="ECO:0000256" key="3">
    <source>
        <dbReference type="ARBA" id="ARBA00007812"/>
    </source>
</evidence>
<keyword evidence="5 12" id="KW-0028">Amino-acid biosynthesis</keyword>
<feature type="domain" description="Thiamine pyrophosphate enzyme TPP-binding" evidence="14">
    <location>
        <begin position="395"/>
        <end position="544"/>
    </location>
</feature>
<keyword evidence="17" id="KW-1185">Reference proteome</keyword>
<evidence type="ECO:0000256" key="12">
    <source>
        <dbReference type="RuleBase" id="RU003591"/>
    </source>
</evidence>
<feature type="domain" description="Thiamine pyrophosphate enzyme central" evidence="13">
    <location>
        <begin position="206"/>
        <end position="338"/>
    </location>
</feature>
<dbReference type="Pfam" id="PF02776">
    <property type="entry name" value="TPP_enzyme_N"/>
    <property type="match status" value="1"/>
</dbReference>
<dbReference type="InterPro" id="IPR029061">
    <property type="entry name" value="THDP-binding"/>
</dbReference>
<evidence type="ECO:0000256" key="1">
    <source>
        <dbReference type="ARBA" id="ARBA00004974"/>
    </source>
</evidence>
<dbReference type="InterPro" id="IPR045229">
    <property type="entry name" value="TPP_enz"/>
</dbReference>
<name>A0ABY1LZF7_9BACL</name>
<dbReference type="CDD" id="cd02015">
    <property type="entry name" value="TPP_AHAS"/>
    <property type="match status" value="1"/>
</dbReference>
<dbReference type="InterPro" id="IPR011766">
    <property type="entry name" value="TPP_enzyme_TPP-bd"/>
</dbReference>
<evidence type="ECO:0000313" key="17">
    <source>
        <dbReference type="Proteomes" id="UP000192939"/>
    </source>
</evidence>
<dbReference type="CDD" id="cd07035">
    <property type="entry name" value="TPP_PYR_POX_like"/>
    <property type="match status" value="1"/>
</dbReference>
<sequence>MRNIQESKLTSARSGAELLIDCLLAEQVDTIFGYPGGAVIPIYDALYDCREIRHILTRHEQAAVHAADGYARVTGKAGVALVTSGPGATNAVTGIANAYMDSVPIVVLTGQVSTDLIGRDSFQEVNIFGMTMDVTKHNYSVMDIRELPRIIKEAFHLAVTGRPGPVLIDLPKNIMTAQTNLSPAAEIHIRGYVPSTQIDEEAVRLIASKIESSERPVLVVGGGAVASGAAEPLFQLVETAQIPVATTLMGIGAFPARHPLYLGMLGMHGTYAANRAVHHADLLICLGTRLNDRLSGKAKSFAPHAWKIHVDIDDAELDKNILVDLGLCGDIGDLLRKLNACAIPPKSTRWAEETAGWQRKVPHYNESVAPGSLNPQEVIRLIDKHTQGHAVVATDVGQHQIWTAHHYQFSRPRSFLTSGGLGTMGFGFPAAIGAAIALEGPSAPPIVCITGDGSFQMNLQEMMTAVDYGLPIKIAILNNGYLGMVRQWQQLFYERRYSSVHLTSPDFVAFAGAYGVPGLRAQTPEEADAVIRQALTHPGPVLMEFNVREEQNVYPMVPPGASNDQMLTGEDEK</sequence>
<keyword evidence="7 12" id="KW-0479">Metal-binding</keyword>
<proteinExistence type="inferred from homology"/>
<dbReference type="InterPro" id="IPR012846">
    <property type="entry name" value="Acetolactate_synth_lsu"/>
</dbReference>
<comment type="catalytic activity">
    <reaction evidence="11 12">
        <text>2 pyruvate + H(+) = (2S)-2-acetolactate + CO2</text>
        <dbReference type="Rhea" id="RHEA:25249"/>
        <dbReference type="ChEBI" id="CHEBI:15361"/>
        <dbReference type="ChEBI" id="CHEBI:15378"/>
        <dbReference type="ChEBI" id="CHEBI:16526"/>
        <dbReference type="ChEBI" id="CHEBI:58476"/>
        <dbReference type="EC" id="2.2.1.6"/>
    </reaction>
</comment>
<dbReference type="PANTHER" id="PTHR18968:SF13">
    <property type="entry name" value="ACETOLACTATE SYNTHASE CATALYTIC SUBUNIT, MITOCHONDRIAL"/>
    <property type="match status" value="1"/>
</dbReference>
<dbReference type="RefSeq" id="WP_085279274.1">
    <property type="nucleotide sequence ID" value="NZ_FXAE01000030.1"/>
</dbReference>
<comment type="caution">
    <text evidence="16">The sequence shown here is derived from an EMBL/GenBank/DDBJ whole genome shotgun (WGS) entry which is preliminary data.</text>
</comment>
<keyword evidence="10 12" id="KW-0100">Branched-chain amino acid biosynthesis</keyword>
<dbReference type="Pfam" id="PF02775">
    <property type="entry name" value="TPP_enzyme_C"/>
    <property type="match status" value="1"/>
</dbReference>
<comment type="cofactor">
    <cofactor evidence="12">
        <name>thiamine diphosphate</name>
        <dbReference type="ChEBI" id="CHEBI:58937"/>
    </cofactor>
    <text evidence="12">Binds 1 thiamine pyrophosphate per subunit.</text>
</comment>
<dbReference type="InterPro" id="IPR029035">
    <property type="entry name" value="DHS-like_NAD/FAD-binding_dom"/>
</dbReference>
<comment type="cofactor">
    <cofactor evidence="12">
        <name>Mg(2+)</name>
        <dbReference type="ChEBI" id="CHEBI:18420"/>
    </cofactor>
    <text evidence="12">Binds 1 Mg(2+) ion per subunit.</text>
</comment>
<dbReference type="PANTHER" id="PTHR18968">
    <property type="entry name" value="THIAMINE PYROPHOSPHATE ENZYMES"/>
    <property type="match status" value="1"/>
</dbReference>
<dbReference type="InterPro" id="IPR012001">
    <property type="entry name" value="Thiamin_PyroP_enz_TPP-bd_dom"/>
</dbReference>
<accession>A0ABY1LZF7</accession>
<dbReference type="EC" id="2.2.1.6" evidence="4 12"/>
<organism evidence="16 17">
    <name type="scientific">Paenibacillus barengoltzii J12</name>
    <dbReference type="NCBI Taxonomy" id="935846"/>
    <lineage>
        <taxon>Bacteria</taxon>
        <taxon>Bacillati</taxon>
        <taxon>Bacillota</taxon>
        <taxon>Bacilli</taxon>
        <taxon>Bacillales</taxon>
        <taxon>Paenibacillaceae</taxon>
        <taxon>Paenibacillus</taxon>
    </lineage>
</organism>
<evidence type="ECO:0000256" key="5">
    <source>
        <dbReference type="ARBA" id="ARBA00022605"/>
    </source>
</evidence>